<protein>
    <submittedName>
        <fullName evidence="2">Uncharacterized protein</fullName>
    </submittedName>
</protein>
<keyword evidence="3" id="KW-1185">Reference proteome</keyword>
<sequence>MTCSARAPQCHYACEDSAKTEPSSKGRRGGGSGGELANSFVRGLQRSGTLIRVGILYPLPPGDGNDAKGICECSMAEMSVAKSQAVETNKLLASHQGYHGRGKRETREKTRRPVASSGMISTCENPEITPPILKPSSPRLAI</sequence>
<feature type="compositionally biased region" description="Basic and acidic residues" evidence="1">
    <location>
        <begin position="15"/>
        <end position="24"/>
    </location>
</feature>
<reference evidence="2 3" key="1">
    <citation type="submission" date="2023-02" db="EMBL/GenBank/DDBJ databases">
        <title>LHISI_Scaffold_Assembly.</title>
        <authorList>
            <person name="Stuart O.P."/>
            <person name="Cleave R."/>
            <person name="Magrath M.J.L."/>
            <person name="Mikheyev A.S."/>
        </authorList>
    </citation>
    <scope>NUCLEOTIDE SEQUENCE [LARGE SCALE GENOMIC DNA]</scope>
    <source>
        <strain evidence="2">Daus_M_001</strain>
        <tissue evidence="2">Leg muscle</tissue>
    </source>
</reference>
<proteinExistence type="predicted"/>
<dbReference type="Proteomes" id="UP001159363">
    <property type="component" value="Chromosome 15"/>
</dbReference>
<feature type="region of interest" description="Disordered" evidence="1">
    <location>
        <begin position="92"/>
        <end position="142"/>
    </location>
</feature>
<organism evidence="2 3">
    <name type="scientific">Dryococelus australis</name>
    <dbReference type="NCBI Taxonomy" id="614101"/>
    <lineage>
        <taxon>Eukaryota</taxon>
        <taxon>Metazoa</taxon>
        <taxon>Ecdysozoa</taxon>
        <taxon>Arthropoda</taxon>
        <taxon>Hexapoda</taxon>
        <taxon>Insecta</taxon>
        <taxon>Pterygota</taxon>
        <taxon>Neoptera</taxon>
        <taxon>Polyneoptera</taxon>
        <taxon>Phasmatodea</taxon>
        <taxon>Verophasmatodea</taxon>
        <taxon>Anareolatae</taxon>
        <taxon>Phasmatidae</taxon>
        <taxon>Eurycanthinae</taxon>
        <taxon>Dryococelus</taxon>
    </lineage>
</organism>
<comment type="caution">
    <text evidence="2">The sequence shown here is derived from an EMBL/GenBank/DDBJ whole genome shotgun (WGS) entry which is preliminary data.</text>
</comment>
<feature type="region of interest" description="Disordered" evidence="1">
    <location>
        <begin position="15"/>
        <end position="38"/>
    </location>
</feature>
<evidence type="ECO:0000256" key="1">
    <source>
        <dbReference type="SAM" id="MobiDB-lite"/>
    </source>
</evidence>
<accession>A0ABQ9G202</accession>
<dbReference type="EMBL" id="JARBHB010000016">
    <property type="protein sequence ID" value="KAJ8866208.1"/>
    <property type="molecule type" value="Genomic_DNA"/>
</dbReference>
<evidence type="ECO:0000313" key="2">
    <source>
        <dbReference type="EMBL" id="KAJ8866208.1"/>
    </source>
</evidence>
<evidence type="ECO:0000313" key="3">
    <source>
        <dbReference type="Proteomes" id="UP001159363"/>
    </source>
</evidence>
<gene>
    <name evidence="2" type="ORF">PR048_032051</name>
</gene>
<name>A0ABQ9G202_9NEOP</name>